<dbReference type="SUPFAM" id="SSF53474">
    <property type="entry name" value="alpha/beta-Hydrolases"/>
    <property type="match status" value="1"/>
</dbReference>
<evidence type="ECO:0000313" key="2">
    <source>
        <dbReference type="EMBL" id="MYL18829.1"/>
    </source>
</evidence>
<dbReference type="AlphaFoldDB" id="A0A845DPK0"/>
<proteinExistence type="predicted"/>
<dbReference type="EMBL" id="WMET01000001">
    <property type="protein sequence ID" value="MYL18829.1"/>
    <property type="molecule type" value="Genomic_DNA"/>
</dbReference>
<keyword evidence="2" id="KW-0378">Hydrolase</keyword>
<evidence type="ECO:0000313" key="3">
    <source>
        <dbReference type="Proteomes" id="UP000460949"/>
    </source>
</evidence>
<dbReference type="GO" id="GO:0016787">
    <property type="term" value="F:hydrolase activity"/>
    <property type="evidence" value="ECO:0007669"/>
    <property type="project" value="UniProtKB-KW"/>
</dbReference>
<organism evidence="2 3">
    <name type="scientific">Halobacillus litoralis</name>
    <dbReference type="NCBI Taxonomy" id="45668"/>
    <lineage>
        <taxon>Bacteria</taxon>
        <taxon>Bacillati</taxon>
        <taxon>Bacillota</taxon>
        <taxon>Bacilli</taxon>
        <taxon>Bacillales</taxon>
        <taxon>Bacillaceae</taxon>
        <taxon>Halobacillus</taxon>
    </lineage>
</organism>
<accession>A0A845DPK0</accession>
<dbReference type="InterPro" id="IPR029059">
    <property type="entry name" value="AB_hydrolase_5"/>
</dbReference>
<evidence type="ECO:0000259" key="1">
    <source>
        <dbReference type="Pfam" id="PF12695"/>
    </source>
</evidence>
<reference evidence="2 3" key="1">
    <citation type="submission" date="2019-11" db="EMBL/GenBank/DDBJ databases">
        <title>Genome sequences of 17 halophilic strains isolated from different environments.</title>
        <authorList>
            <person name="Furrow R.E."/>
        </authorList>
    </citation>
    <scope>NUCLEOTIDE SEQUENCE [LARGE SCALE GENOMIC DNA]</scope>
    <source>
        <strain evidence="2 3">22511_23_Filter</strain>
    </source>
</reference>
<name>A0A845DPK0_9BACI</name>
<dbReference type="InterPro" id="IPR029058">
    <property type="entry name" value="AB_hydrolase_fold"/>
</dbReference>
<dbReference type="Pfam" id="PF12695">
    <property type="entry name" value="Abhydrolase_5"/>
    <property type="match status" value="1"/>
</dbReference>
<protein>
    <submittedName>
        <fullName evidence="2">Alpha/beta hydrolase</fullName>
    </submittedName>
</protein>
<dbReference type="RefSeq" id="WP_160835270.1">
    <property type="nucleotide sequence ID" value="NZ_WMET01000001.1"/>
</dbReference>
<dbReference type="Gene3D" id="3.40.50.1820">
    <property type="entry name" value="alpha/beta hydrolase"/>
    <property type="match status" value="1"/>
</dbReference>
<sequence>MKKWLLYILAGMFTLALLAFGAFYIWAEQTYEASDQLSDIPERQGDWLIFEPDGETKAGVVLYPGAKVEPEAYSYIGNHLQEQGYLTAIPSMRFNFPILEAQKADAILERYPLDEWFIGGHSLGGVAAAAYAGENQKQLSGLFFLASYPSDQDDFSGTGFPMLSIYGEKDGLTTLSDIEEKKYLLSNTAVLYEIKGGNHAQFGWYGKQKGDHPADIPVQAQQEIIVEELTTWLEASWNKGHRL</sequence>
<gene>
    <name evidence="2" type="ORF">GLW04_02940</name>
</gene>
<comment type="caution">
    <text evidence="2">The sequence shown here is derived from an EMBL/GenBank/DDBJ whole genome shotgun (WGS) entry which is preliminary data.</text>
</comment>
<dbReference type="Proteomes" id="UP000460949">
    <property type="component" value="Unassembled WGS sequence"/>
</dbReference>
<feature type="domain" description="Alpha/beta hydrolase fold-5" evidence="1">
    <location>
        <begin position="59"/>
        <end position="223"/>
    </location>
</feature>